<dbReference type="Proteomes" id="UP000188268">
    <property type="component" value="Unassembled WGS sequence"/>
</dbReference>
<evidence type="ECO:0000313" key="2">
    <source>
        <dbReference type="Proteomes" id="UP000188268"/>
    </source>
</evidence>
<protein>
    <submittedName>
        <fullName evidence="1">Uncharacterized protein</fullName>
    </submittedName>
</protein>
<keyword evidence="2" id="KW-1185">Reference proteome</keyword>
<proteinExistence type="predicted"/>
<reference evidence="1 2" key="1">
    <citation type="submission" date="2013-09" db="EMBL/GenBank/DDBJ databases">
        <title>Corchorus capsularis genome sequencing.</title>
        <authorList>
            <person name="Alam M."/>
            <person name="Haque M.S."/>
            <person name="Islam M.S."/>
            <person name="Emdad E.M."/>
            <person name="Islam M.M."/>
            <person name="Ahmed B."/>
            <person name="Halim A."/>
            <person name="Hossen Q.M.M."/>
            <person name="Hossain M.Z."/>
            <person name="Ahmed R."/>
            <person name="Khan M.M."/>
            <person name="Islam R."/>
            <person name="Rashid M.M."/>
            <person name="Khan S.A."/>
            <person name="Rahman M.S."/>
            <person name="Alam M."/>
        </authorList>
    </citation>
    <scope>NUCLEOTIDE SEQUENCE [LARGE SCALE GENOMIC DNA]</scope>
    <source>
        <strain evidence="2">cv. CVL-1</strain>
        <tissue evidence="1">Whole seedling</tissue>
    </source>
</reference>
<evidence type="ECO:0000313" key="1">
    <source>
        <dbReference type="EMBL" id="OMO73519.1"/>
    </source>
</evidence>
<dbReference type="Gramene" id="OMO73519">
    <property type="protein sequence ID" value="OMO73519"/>
    <property type="gene ID" value="CCACVL1_17236"/>
</dbReference>
<gene>
    <name evidence="1" type="ORF">CCACVL1_17236</name>
</gene>
<dbReference type="AlphaFoldDB" id="A0A1R3HSX6"/>
<accession>A0A1R3HSX6</accession>
<name>A0A1R3HSX6_COCAP</name>
<dbReference type="EMBL" id="AWWV01011200">
    <property type="protein sequence ID" value="OMO73519.1"/>
    <property type="molecule type" value="Genomic_DNA"/>
</dbReference>
<feature type="non-terminal residue" evidence="1">
    <location>
        <position position="1"/>
    </location>
</feature>
<comment type="caution">
    <text evidence="1">The sequence shown here is derived from an EMBL/GenBank/DDBJ whole genome shotgun (WGS) entry which is preliminary data.</text>
</comment>
<organism evidence="1 2">
    <name type="scientific">Corchorus capsularis</name>
    <name type="common">Jute</name>
    <dbReference type="NCBI Taxonomy" id="210143"/>
    <lineage>
        <taxon>Eukaryota</taxon>
        <taxon>Viridiplantae</taxon>
        <taxon>Streptophyta</taxon>
        <taxon>Embryophyta</taxon>
        <taxon>Tracheophyta</taxon>
        <taxon>Spermatophyta</taxon>
        <taxon>Magnoliopsida</taxon>
        <taxon>eudicotyledons</taxon>
        <taxon>Gunneridae</taxon>
        <taxon>Pentapetalae</taxon>
        <taxon>rosids</taxon>
        <taxon>malvids</taxon>
        <taxon>Malvales</taxon>
        <taxon>Malvaceae</taxon>
        <taxon>Grewioideae</taxon>
        <taxon>Apeibeae</taxon>
        <taxon>Corchorus</taxon>
    </lineage>
</organism>
<sequence length="53" mass="5944">AKWDVNKSCPLKTIDNAGVLGPHGLPWCQRLPNPSSNTTHDRNCDRFQIRDLG</sequence>